<feature type="region of interest" description="Disordered" evidence="5">
    <location>
        <begin position="814"/>
        <end position="873"/>
    </location>
</feature>
<evidence type="ECO:0000256" key="1">
    <source>
        <dbReference type="ARBA" id="ARBA00022723"/>
    </source>
</evidence>
<dbReference type="InterPro" id="IPR019786">
    <property type="entry name" value="Zinc_finger_PHD-type_CS"/>
</dbReference>
<dbReference type="InterPro" id="IPR013083">
    <property type="entry name" value="Znf_RING/FYVE/PHD"/>
</dbReference>
<evidence type="ECO:0000313" key="7">
    <source>
        <dbReference type="EMBL" id="KAJ3482506.1"/>
    </source>
</evidence>
<keyword evidence="1" id="KW-0479">Metal-binding</keyword>
<dbReference type="Gene3D" id="3.30.40.10">
    <property type="entry name" value="Zinc/RING finger domain, C3HC4 (zinc finger)"/>
    <property type="match status" value="2"/>
</dbReference>
<feature type="compositionally biased region" description="Polar residues" evidence="5">
    <location>
        <begin position="101"/>
        <end position="114"/>
    </location>
</feature>
<dbReference type="InterPro" id="IPR011011">
    <property type="entry name" value="Znf_FYVE_PHD"/>
</dbReference>
<dbReference type="InterPro" id="IPR001965">
    <property type="entry name" value="Znf_PHD"/>
</dbReference>
<keyword evidence="2 4" id="KW-0863">Zinc-finger</keyword>
<name>A0AAD5V4V7_9APHY</name>
<feature type="compositionally biased region" description="Basic and acidic residues" evidence="5">
    <location>
        <begin position="635"/>
        <end position="644"/>
    </location>
</feature>
<dbReference type="PANTHER" id="PTHR47636:SF1">
    <property type="entry name" value="TRANSCRIPTIONAL REGULATORY PROTEIN RCO1"/>
    <property type="match status" value="1"/>
</dbReference>
<accession>A0AAD5V4V7</accession>
<dbReference type="CDD" id="cd15534">
    <property type="entry name" value="PHD2_PHF12_Rco1"/>
    <property type="match status" value="1"/>
</dbReference>
<dbReference type="PROSITE" id="PS01359">
    <property type="entry name" value="ZF_PHD_1"/>
    <property type="match status" value="1"/>
</dbReference>
<dbReference type="GO" id="GO:0006357">
    <property type="term" value="P:regulation of transcription by RNA polymerase II"/>
    <property type="evidence" value="ECO:0007669"/>
    <property type="project" value="TreeGrafter"/>
</dbReference>
<dbReference type="EMBL" id="JANAWD010000270">
    <property type="protein sequence ID" value="KAJ3482506.1"/>
    <property type="molecule type" value="Genomic_DNA"/>
</dbReference>
<dbReference type="InterPro" id="IPR019787">
    <property type="entry name" value="Znf_PHD-finger"/>
</dbReference>
<dbReference type="InterPro" id="IPR052819">
    <property type="entry name" value="Chromatin_regulatory_protein"/>
</dbReference>
<evidence type="ECO:0000256" key="2">
    <source>
        <dbReference type="ARBA" id="ARBA00022771"/>
    </source>
</evidence>
<feature type="domain" description="PHD-type" evidence="6">
    <location>
        <begin position="210"/>
        <end position="261"/>
    </location>
</feature>
<keyword evidence="3" id="KW-0862">Zinc</keyword>
<feature type="compositionally biased region" description="Low complexity" evidence="5">
    <location>
        <begin position="615"/>
        <end position="631"/>
    </location>
</feature>
<comment type="caution">
    <text evidence="7">The sequence shown here is derived from an EMBL/GenBank/DDBJ whole genome shotgun (WGS) entry which is preliminary data.</text>
</comment>
<dbReference type="AlphaFoldDB" id="A0AAD5V4V7"/>
<dbReference type="SUPFAM" id="SSF57903">
    <property type="entry name" value="FYVE/PHD zinc finger"/>
    <property type="match status" value="2"/>
</dbReference>
<dbReference type="Proteomes" id="UP001212997">
    <property type="component" value="Unassembled WGS sequence"/>
</dbReference>
<feature type="region of interest" description="Disordered" evidence="5">
    <location>
        <begin position="590"/>
        <end position="646"/>
    </location>
</feature>
<dbReference type="SMART" id="SM00249">
    <property type="entry name" value="PHD"/>
    <property type="match status" value="2"/>
</dbReference>
<evidence type="ECO:0000256" key="5">
    <source>
        <dbReference type="SAM" id="MobiDB-lite"/>
    </source>
</evidence>
<evidence type="ECO:0000259" key="6">
    <source>
        <dbReference type="PROSITE" id="PS50016"/>
    </source>
</evidence>
<evidence type="ECO:0000313" key="8">
    <source>
        <dbReference type="Proteomes" id="UP001212997"/>
    </source>
</evidence>
<feature type="region of interest" description="Disordered" evidence="5">
    <location>
        <begin position="692"/>
        <end position="798"/>
    </location>
</feature>
<feature type="region of interest" description="Disordered" evidence="5">
    <location>
        <begin position="86"/>
        <end position="115"/>
    </location>
</feature>
<dbReference type="PANTHER" id="PTHR47636">
    <property type="entry name" value="TRANSCRIPTIONAL REGULATORY PROTEIN RCO1"/>
    <property type="match status" value="1"/>
</dbReference>
<organism evidence="7 8">
    <name type="scientific">Meripilus lineatus</name>
    <dbReference type="NCBI Taxonomy" id="2056292"/>
    <lineage>
        <taxon>Eukaryota</taxon>
        <taxon>Fungi</taxon>
        <taxon>Dikarya</taxon>
        <taxon>Basidiomycota</taxon>
        <taxon>Agaricomycotina</taxon>
        <taxon>Agaricomycetes</taxon>
        <taxon>Polyporales</taxon>
        <taxon>Meripilaceae</taxon>
        <taxon>Meripilus</taxon>
    </lineage>
</organism>
<dbReference type="PROSITE" id="PS50016">
    <property type="entry name" value="ZF_PHD_2"/>
    <property type="match status" value="1"/>
</dbReference>
<feature type="compositionally biased region" description="Basic residues" evidence="5">
    <location>
        <begin position="831"/>
        <end position="855"/>
    </location>
</feature>
<feature type="compositionally biased region" description="Low complexity" evidence="5">
    <location>
        <begin position="771"/>
        <end position="783"/>
    </location>
</feature>
<feature type="compositionally biased region" description="Polar residues" evidence="5">
    <location>
        <begin position="692"/>
        <end position="703"/>
    </location>
</feature>
<proteinExistence type="predicted"/>
<protein>
    <recommendedName>
        <fullName evidence="6">PHD-type domain-containing protein</fullName>
    </recommendedName>
</protein>
<feature type="region of interest" description="Disordered" evidence="5">
    <location>
        <begin position="155"/>
        <end position="184"/>
    </location>
</feature>
<dbReference type="Pfam" id="PF00628">
    <property type="entry name" value="PHD"/>
    <property type="match status" value="2"/>
</dbReference>
<sequence>MATSARAVPACLLAAVPVLQPPHLEGDASLATEILPGPPPMASVQQNGVPRKDHKKTAPAFSYLPVSDPGTTYGPLVNPLVTAVSTEGDGTRRKRARLDKGSSTTRAQRASARNLTALGATEAVGEGVASSSHLAQDSDAPTMPLDIDDLTMSRSASVVQQDEPVVPSANKRPRRDKGKGREKEPIVKVKEEPVAVSLNVQEVAPALSNEDHCSSCRSNGALVYCDGCPRAFHLWCLNPPIEASDLPEGEMRWFCPACEVRQKPPGKVPAAKFKFMAPLLEQLQHSLPLEYQLPQDIRSFFKDVATGSKGAYVDSSEIKAPRLNRHGQLEDRDPYRLKDRNGDPVLCFKCGNSALPPGVAASAPATKRTRRATSLRNIADSGRGIISCDYCHLHWHLDCVEPPLSFVPPWEKRWMCPNHADHIHNPRRRIPRHNPPVDEVHSPGIRNNGNIEITQPEAPATVPPATVSVDEVLINGKRYRVPERIITMDFWNKISNPHSRKYSAVVDSSPLSSPLTELSELDENDEISPRVSQKGLFNVEELQTALFLCGLDRHATQPAQGSISTPIRVYSDSSPALSEESGVTPAVRKLDAEVHHNGVPKTEVNGRRSTRSTRSRTSSSRPLRSSAGSRSQHPSGKEPHHEQTEVPQTNDVQVLPIAQPAHPASRIHASPHVSQPNGAVYGTKPLSLSSVTAVSQPLPSSVLTRPRRFRQPPRGRQSPALVSPLARSTNHSDNDTPGNDNIASDTTQSSSSQPLAGADPKVFRPTPYWPLPTAKPTTPIPAASTGSPTSAPVVKAEPLSTSSLKIRLPSLTSIKDSLGTAPAPVPDNHSRTRTSGRAKMKKAPPARPRRSHRHTSGSGSLNDPQPDILLPPV</sequence>
<keyword evidence="8" id="KW-1185">Reference proteome</keyword>
<evidence type="ECO:0000256" key="4">
    <source>
        <dbReference type="PROSITE-ProRule" id="PRU00146"/>
    </source>
</evidence>
<evidence type="ECO:0000256" key="3">
    <source>
        <dbReference type="ARBA" id="ARBA00022833"/>
    </source>
</evidence>
<gene>
    <name evidence="7" type="ORF">NLI96_g6946</name>
</gene>
<feature type="compositionally biased region" description="Polar residues" evidence="5">
    <location>
        <begin position="726"/>
        <end position="754"/>
    </location>
</feature>
<dbReference type="GO" id="GO:0008270">
    <property type="term" value="F:zinc ion binding"/>
    <property type="evidence" value="ECO:0007669"/>
    <property type="project" value="UniProtKB-KW"/>
</dbReference>
<reference evidence="7" key="1">
    <citation type="submission" date="2022-07" db="EMBL/GenBank/DDBJ databases">
        <title>Genome Sequence of Physisporinus lineatus.</title>
        <authorList>
            <person name="Buettner E."/>
        </authorList>
    </citation>
    <scope>NUCLEOTIDE SEQUENCE</scope>
    <source>
        <strain evidence="7">VT162</strain>
    </source>
</reference>
<dbReference type="GO" id="GO:0032221">
    <property type="term" value="C:Rpd3S complex"/>
    <property type="evidence" value="ECO:0007669"/>
    <property type="project" value="TreeGrafter"/>
</dbReference>